<dbReference type="PANTHER" id="PTHR43034:SF2">
    <property type="entry name" value="ION-TRANSLOCATING OXIDOREDUCTASE COMPLEX SUBUNIT C"/>
    <property type="match status" value="1"/>
</dbReference>
<sequence>NKRKRGTKMGLKTFKGGVHPYEGKELAKDQPIKEVLPKGDLVYPVSQHIGAPANPIVAKGDTVLRGQKIAEAGGFVLLQSTHLYPVP</sequence>
<evidence type="ECO:0000313" key="2">
    <source>
        <dbReference type="EMBL" id="EKC59432.1"/>
    </source>
</evidence>
<feature type="domain" description="RnfC Barrel sandwich hybrid" evidence="1">
    <location>
        <begin position="13"/>
        <end position="76"/>
    </location>
</feature>
<dbReference type="EMBL" id="AJWY01009068">
    <property type="protein sequence ID" value="EKC59432.1"/>
    <property type="molecule type" value="Genomic_DNA"/>
</dbReference>
<protein>
    <submittedName>
        <fullName evidence="2">Electron transport complex, RnfABCDGE type, C subunit</fullName>
    </submittedName>
</protein>
<dbReference type="PANTHER" id="PTHR43034">
    <property type="entry name" value="ION-TRANSLOCATING OXIDOREDUCTASE COMPLEX SUBUNIT C"/>
    <property type="match status" value="1"/>
</dbReference>
<dbReference type="GO" id="GO:0009055">
    <property type="term" value="F:electron transfer activity"/>
    <property type="evidence" value="ECO:0007669"/>
    <property type="project" value="InterPro"/>
</dbReference>
<dbReference type="InterPro" id="IPR026902">
    <property type="entry name" value="RnfC_N"/>
</dbReference>
<dbReference type="GO" id="GO:0016020">
    <property type="term" value="C:membrane"/>
    <property type="evidence" value="ECO:0007669"/>
    <property type="project" value="InterPro"/>
</dbReference>
<feature type="non-terminal residue" evidence="2">
    <location>
        <position position="1"/>
    </location>
</feature>
<dbReference type="Pfam" id="PF13375">
    <property type="entry name" value="RnfC_N"/>
    <property type="match status" value="1"/>
</dbReference>
<dbReference type="AlphaFoldDB" id="K1SF99"/>
<organism evidence="2">
    <name type="scientific">human gut metagenome</name>
    <dbReference type="NCBI Taxonomy" id="408170"/>
    <lineage>
        <taxon>unclassified sequences</taxon>
        <taxon>metagenomes</taxon>
        <taxon>organismal metagenomes</taxon>
    </lineage>
</organism>
<name>K1SF99_9ZZZZ</name>
<proteinExistence type="predicted"/>
<dbReference type="InterPro" id="IPR010208">
    <property type="entry name" value="Ion_transpt_RnfC/RsxC"/>
</dbReference>
<gene>
    <name evidence="2" type="ORF">LEA_13363</name>
</gene>
<dbReference type="GO" id="GO:0051539">
    <property type="term" value="F:4 iron, 4 sulfur cluster binding"/>
    <property type="evidence" value="ECO:0007669"/>
    <property type="project" value="InterPro"/>
</dbReference>
<reference evidence="2" key="1">
    <citation type="journal article" date="2013" name="Environ. Microbiol.">
        <title>Microbiota from the distal guts of lean and obese adolescents exhibit partial functional redundancy besides clear differences in community structure.</title>
        <authorList>
            <person name="Ferrer M."/>
            <person name="Ruiz A."/>
            <person name="Lanza F."/>
            <person name="Haange S.B."/>
            <person name="Oberbach A."/>
            <person name="Till H."/>
            <person name="Bargiela R."/>
            <person name="Campoy C."/>
            <person name="Segura M.T."/>
            <person name="Richter M."/>
            <person name="von Bergen M."/>
            <person name="Seifert J."/>
            <person name="Suarez A."/>
        </authorList>
    </citation>
    <scope>NUCLEOTIDE SEQUENCE</scope>
</reference>
<accession>K1SF99</accession>
<comment type="caution">
    <text evidence="2">The sequence shown here is derived from an EMBL/GenBank/DDBJ whole genome shotgun (WGS) entry which is preliminary data.</text>
</comment>
<evidence type="ECO:0000259" key="1">
    <source>
        <dbReference type="Pfam" id="PF13375"/>
    </source>
</evidence>